<dbReference type="Gene3D" id="3.40.50.2300">
    <property type="match status" value="1"/>
</dbReference>
<dbReference type="Pfam" id="PF07228">
    <property type="entry name" value="SpoIIE"/>
    <property type="match status" value="1"/>
</dbReference>
<evidence type="ECO:0000256" key="3">
    <source>
        <dbReference type="ARBA" id="ARBA00022801"/>
    </source>
</evidence>
<dbReference type="RefSeq" id="WP_119321339.1">
    <property type="nucleotide sequence ID" value="NZ_AP025739.1"/>
</dbReference>
<dbReference type="SUPFAM" id="SSF55785">
    <property type="entry name" value="PYP-like sensor domain (PAS domain)"/>
    <property type="match status" value="1"/>
</dbReference>
<dbReference type="Pfam" id="PF02518">
    <property type="entry name" value="HATPase_c"/>
    <property type="match status" value="1"/>
</dbReference>
<dbReference type="InterPro" id="IPR000700">
    <property type="entry name" value="PAS-assoc_C"/>
</dbReference>
<proteinExistence type="predicted"/>
<accession>A0A402CVD9</accession>
<dbReference type="SMART" id="SM00448">
    <property type="entry name" value="REC"/>
    <property type="match status" value="1"/>
</dbReference>
<dbReference type="AlphaFoldDB" id="A0A402CVD9"/>
<dbReference type="InterPro" id="IPR001932">
    <property type="entry name" value="PPM-type_phosphatase-like_dom"/>
</dbReference>
<dbReference type="PROSITE" id="PS50110">
    <property type="entry name" value="RESPONSE_REGULATORY"/>
    <property type="match status" value="1"/>
</dbReference>
<dbReference type="Proteomes" id="UP000287394">
    <property type="component" value="Chromosome"/>
</dbReference>
<dbReference type="PANTHER" id="PTHR43156">
    <property type="entry name" value="STAGE II SPORULATION PROTEIN E-RELATED"/>
    <property type="match status" value="1"/>
</dbReference>
<keyword evidence="1" id="KW-0808">Transferase</keyword>
<dbReference type="PANTHER" id="PTHR43156:SF2">
    <property type="entry name" value="STAGE II SPORULATION PROTEIN E"/>
    <property type="match status" value="1"/>
</dbReference>
<dbReference type="Gene3D" id="3.30.565.10">
    <property type="entry name" value="Histidine kinase-like ATPase, C-terminal domain"/>
    <property type="match status" value="1"/>
</dbReference>
<evidence type="ECO:0000313" key="4">
    <source>
        <dbReference type="EMBL" id="BDI30379.1"/>
    </source>
</evidence>
<dbReference type="InterPro" id="IPR035965">
    <property type="entry name" value="PAS-like_dom_sf"/>
</dbReference>
<dbReference type="SMART" id="SM00387">
    <property type="entry name" value="HATPase_c"/>
    <property type="match status" value="1"/>
</dbReference>
<protein>
    <submittedName>
        <fullName evidence="4">Uncharacterized protein</fullName>
    </submittedName>
</protein>
<evidence type="ECO:0000313" key="5">
    <source>
        <dbReference type="Proteomes" id="UP000287394"/>
    </source>
</evidence>
<dbReference type="SMART" id="SM00065">
    <property type="entry name" value="GAF"/>
    <property type="match status" value="1"/>
</dbReference>
<dbReference type="GO" id="GO:0016301">
    <property type="term" value="F:kinase activity"/>
    <property type="evidence" value="ECO:0007669"/>
    <property type="project" value="UniProtKB-KW"/>
</dbReference>
<dbReference type="Pfam" id="PF01590">
    <property type="entry name" value="GAF"/>
    <property type="match status" value="1"/>
</dbReference>
<dbReference type="GO" id="GO:0000160">
    <property type="term" value="P:phosphorelay signal transduction system"/>
    <property type="evidence" value="ECO:0007669"/>
    <property type="project" value="InterPro"/>
</dbReference>
<dbReference type="SUPFAM" id="SSF52172">
    <property type="entry name" value="CheY-like"/>
    <property type="match status" value="1"/>
</dbReference>
<evidence type="ECO:0000256" key="1">
    <source>
        <dbReference type="ARBA" id="ARBA00022679"/>
    </source>
</evidence>
<dbReference type="InterPro" id="IPR036457">
    <property type="entry name" value="PPM-type-like_dom_sf"/>
</dbReference>
<evidence type="ECO:0000256" key="2">
    <source>
        <dbReference type="ARBA" id="ARBA00022777"/>
    </source>
</evidence>
<dbReference type="KEGG" id="ccot:CCAX7_24300"/>
<dbReference type="PROSITE" id="PS50113">
    <property type="entry name" value="PAC"/>
    <property type="match status" value="1"/>
</dbReference>
<dbReference type="OrthoDB" id="118142at2"/>
<dbReference type="InterPro" id="IPR003594">
    <property type="entry name" value="HATPase_dom"/>
</dbReference>
<dbReference type="SMART" id="SM00331">
    <property type="entry name" value="PP2C_SIG"/>
    <property type="match status" value="1"/>
</dbReference>
<organism evidence="4 5">
    <name type="scientific">Capsulimonas corticalis</name>
    <dbReference type="NCBI Taxonomy" id="2219043"/>
    <lineage>
        <taxon>Bacteria</taxon>
        <taxon>Bacillati</taxon>
        <taxon>Armatimonadota</taxon>
        <taxon>Armatimonadia</taxon>
        <taxon>Capsulimonadales</taxon>
        <taxon>Capsulimonadaceae</taxon>
        <taxon>Capsulimonas</taxon>
    </lineage>
</organism>
<dbReference type="CDD" id="cd00156">
    <property type="entry name" value="REC"/>
    <property type="match status" value="1"/>
</dbReference>
<keyword evidence="3" id="KW-0378">Hydrolase</keyword>
<dbReference type="SUPFAM" id="SSF55874">
    <property type="entry name" value="ATPase domain of HSP90 chaperone/DNA topoisomerase II/histidine kinase"/>
    <property type="match status" value="1"/>
</dbReference>
<sequence>MNTKTLRILLADDDQDDYIITRDLLGEIDGRSFDIDWVSTFEAAKTEIERDGHDVYLVDYRLGKHNGLDLIKSSGMNSRRAPVIMLTGQGDHNVDVEAMKAGAADYLVKGQIHAPALERAIRYAIERKQAEQALKSKNAFLEAQIEATIDGVVLFDEHQRVVKENANFRTMWNPGRFSRVGADYRALMRRLSVQMEGVFPAGFDFHHAQADPTVTSRGEINTLDGRVFDHFAGPVLGDDGRIYGRIVSFRDITEYREAQRELAERADRESLLNDIWRSLRSSLDPEEIETKAIHALAKALNVDRCYFLFFDASCSFAKIAREWRREGLAAITGEYDLANFWDCDTESIYRDGRPLVIDDVRSAPWAGSVKTKMKRLEISSFIRVPLFENGRLAATLGVAMAAQARVWTPAEIMLVETVAAQVQCAVNAATIHQRERNIALTLQNALQPTLLPEIPGLDIGVYYKPALAEANIGGDFYDVFPLGDGRFALVLGDMSGKGLAAATQVSTLRNMLRCVLYLGGSVTDAVAALNAIVEQHCLLTGFVRIFVALYDPVTRELDYASCGHETAYIQRNDQIIELSPTGPPIGISDECVFEGKRLTLRSGDALVACTDGLIEAALENGEMFGHSRLKAAIAGAVAHGENAETVAGGIIDQLRRFTSRPLRDDISLFVAMAVSAETDTPAPILSKRNRFALHSEAQQTALLGDVLLAATGGRLRLKNDADLKALVTTEPDFAVTLNAASDATHFRGAVSKQIVTRGASPTAVDQLNTCAMEAATNVIKHAGGGTIEAWVTNEEVLIRTTDHGPGIPLENLAQSILELGFSTRQTLGMGFTMMLAMSDWVAIATSSRGTSILLRIPLEEPIS</sequence>
<dbReference type="InterPro" id="IPR029016">
    <property type="entry name" value="GAF-like_dom_sf"/>
</dbReference>
<dbReference type="InterPro" id="IPR036890">
    <property type="entry name" value="HATPase_C_sf"/>
</dbReference>
<reference evidence="4 5" key="1">
    <citation type="journal article" date="2019" name="Int. J. Syst. Evol. Microbiol.">
        <title>Capsulimonas corticalis gen. nov., sp. nov., an aerobic capsulated bacterium, of a novel bacterial order, Capsulimonadales ord. nov., of the class Armatimonadia of the phylum Armatimonadetes.</title>
        <authorList>
            <person name="Li J."/>
            <person name="Kudo C."/>
            <person name="Tonouchi A."/>
        </authorList>
    </citation>
    <scope>NUCLEOTIDE SEQUENCE [LARGE SCALE GENOMIC DNA]</scope>
    <source>
        <strain evidence="4 5">AX-7</strain>
    </source>
</reference>
<dbReference type="InterPro" id="IPR052016">
    <property type="entry name" value="Bact_Sigma-Reg"/>
</dbReference>
<dbReference type="InterPro" id="IPR001789">
    <property type="entry name" value="Sig_transdc_resp-reg_receiver"/>
</dbReference>
<gene>
    <name evidence="4" type="ORF">CCAX7_24300</name>
</gene>
<dbReference type="Gene3D" id="3.60.40.10">
    <property type="entry name" value="PPM-type phosphatase domain"/>
    <property type="match status" value="1"/>
</dbReference>
<name>A0A402CVD9_9BACT</name>
<keyword evidence="2" id="KW-0418">Kinase</keyword>
<dbReference type="InterPro" id="IPR003018">
    <property type="entry name" value="GAF"/>
</dbReference>
<dbReference type="Gene3D" id="3.30.450.20">
    <property type="entry name" value="PAS domain"/>
    <property type="match status" value="1"/>
</dbReference>
<keyword evidence="5" id="KW-1185">Reference proteome</keyword>
<dbReference type="GO" id="GO:0016791">
    <property type="term" value="F:phosphatase activity"/>
    <property type="evidence" value="ECO:0007669"/>
    <property type="project" value="TreeGrafter"/>
</dbReference>
<dbReference type="SUPFAM" id="SSF55781">
    <property type="entry name" value="GAF domain-like"/>
    <property type="match status" value="1"/>
</dbReference>
<dbReference type="InterPro" id="IPR011006">
    <property type="entry name" value="CheY-like_superfamily"/>
</dbReference>
<dbReference type="Pfam" id="PF00072">
    <property type="entry name" value="Response_reg"/>
    <property type="match status" value="1"/>
</dbReference>
<dbReference type="Gene3D" id="3.30.450.40">
    <property type="match status" value="1"/>
</dbReference>
<dbReference type="SUPFAM" id="SSF81606">
    <property type="entry name" value="PP2C-like"/>
    <property type="match status" value="1"/>
</dbReference>
<dbReference type="EMBL" id="AP025739">
    <property type="protein sequence ID" value="BDI30379.1"/>
    <property type="molecule type" value="Genomic_DNA"/>
</dbReference>